<dbReference type="PROSITE" id="PS50075">
    <property type="entry name" value="CARRIER"/>
    <property type="match status" value="1"/>
</dbReference>
<keyword evidence="7" id="KW-0679">Respiratory chain</keyword>
<keyword evidence="8" id="KW-0276">Fatty acid metabolism</keyword>
<evidence type="ECO:0000256" key="7">
    <source>
        <dbReference type="ARBA" id="ARBA00022660"/>
    </source>
</evidence>
<evidence type="ECO:0000259" key="15">
    <source>
        <dbReference type="PROSITE" id="PS50075"/>
    </source>
</evidence>
<evidence type="ECO:0000313" key="16">
    <source>
        <dbReference type="EMBL" id="EZA59765.1"/>
    </source>
</evidence>
<comment type="subcellular location">
    <subcellularLocation>
        <location evidence="1">Mitochondrion</location>
    </subcellularLocation>
</comment>
<sequence length="198" mass="22534">MASLACARLLARNTGSLRNSLGGRLCRASGVVAHRMQCGEQKLSHCAARTALVVPQVKRACNRGYCEDVKQKPETIKDIERRVLKAVTAYNETTAEKGLREPRVKQVRHYSHKLPLSLDLISQRVLLVLKLYDKIETTKLTLESHFMEDLGLDSLDHVEIIMAIEDEFGFEIPDMDAERLLRPRDIVRYVADKEDVYE</sequence>
<dbReference type="InterPro" id="IPR009081">
    <property type="entry name" value="PP-bd_ACP"/>
</dbReference>
<evidence type="ECO:0000256" key="6">
    <source>
        <dbReference type="ARBA" id="ARBA00022553"/>
    </source>
</evidence>
<evidence type="ECO:0000256" key="11">
    <source>
        <dbReference type="ARBA" id="ARBA00023098"/>
    </source>
</evidence>
<evidence type="ECO:0000256" key="5">
    <source>
        <dbReference type="ARBA" id="ARBA00022516"/>
    </source>
</evidence>
<protein>
    <recommendedName>
        <fullName evidence="14">Acyl carrier protein</fullName>
    </recommendedName>
</protein>
<dbReference type="GO" id="GO:0000035">
    <property type="term" value="F:acyl binding"/>
    <property type="evidence" value="ECO:0007669"/>
    <property type="project" value="TreeGrafter"/>
</dbReference>
<reference evidence="16 17" key="1">
    <citation type="journal article" date="2014" name="Curr. Biol.">
        <title>The genome of the clonal raider ant Cerapachys biroi.</title>
        <authorList>
            <person name="Oxley P.R."/>
            <person name="Ji L."/>
            <person name="Fetter-Pruneda I."/>
            <person name="McKenzie S.K."/>
            <person name="Li C."/>
            <person name="Hu H."/>
            <person name="Zhang G."/>
            <person name="Kronauer D.J."/>
        </authorList>
    </citation>
    <scope>NUCLEOTIDE SEQUENCE [LARGE SCALE GENOMIC DNA]</scope>
</reference>
<keyword evidence="12" id="KW-0496">Mitochondrion</keyword>
<keyword evidence="10" id="KW-0249">Electron transport</keyword>
<dbReference type="Pfam" id="PF00550">
    <property type="entry name" value="PP-binding"/>
    <property type="match status" value="1"/>
</dbReference>
<dbReference type="GO" id="GO:0031966">
    <property type="term" value="C:mitochondrial membrane"/>
    <property type="evidence" value="ECO:0007669"/>
    <property type="project" value="UniProtKB-ARBA"/>
</dbReference>
<gene>
    <name evidence="16" type="ORF">X777_14337</name>
</gene>
<dbReference type="GO" id="GO:0045271">
    <property type="term" value="C:respiratory chain complex I"/>
    <property type="evidence" value="ECO:0007669"/>
    <property type="project" value="UniProtKB-ARBA"/>
</dbReference>
<dbReference type="SUPFAM" id="SSF47336">
    <property type="entry name" value="ACP-like"/>
    <property type="match status" value="1"/>
</dbReference>
<dbReference type="EMBL" id="KK107088">
    <property type="protein sequence ID" value="EZA59765.1"/>
    <property type="molecule type" value="Genomic_DNA"/>
</dbReference>
<dbReference type="OrthoDB" id="448946at2759"/>
<evidence type="ECO:0000256" key="12">
    <source>
        <dbReference type="ARBA" id="ARBA00023128"/>
    </source>
</evidence>
<evidence type="ECO:0000256" key="9">
    <source>
        <dbReference type="ARBA" id="ARBA00022946"/>
    </source>
</evidence>
<evidence type="ECO:0000313" key="17">
    <source>
        <dbReference type="Proteomes" id="UP000053097"/>
    </source>
</evidence>
<dbReference type="PANTHER" id="PTHR20863">
    <property type="entry name" value="ACYL CARRIER PROTEIN"/>
    <property type="match status" value="1"/>
</dbReference>
<feature type="domain" description="Carrier" evidence="15">
    <location>
        <begin position="119"/>
        <end position="194"/>
    </location>
</feature>
<keyword evidence="9" id="KW-0809">Transit peptide</keyword>
<proteinExistence type="inferred from homology"/>
<keyword evidence="13 14" id="KW-0275">Fatty acid biosynthesis</keyword>
<evidence type="ECO:0000256" key="10">
    <source>
        <dbReference type="ARBA" id="ARBA00022982"/>
    </source>
</evidence>
<dbReference type="InterPro" id="IPR036736">
    <property type="entry name" value="ACP-like_sf"/>
</dbReference>
<evidence type="ECO:0000256" key="4">
    <source>
        <dbReference type="ARBA" id="ARBA00022450"/>
    </source>
</evidence>
<dbReference type="STRING" id="2015173.A0A026WUP2"/>
<dbReference type="GO" id="GO:0000036">
    <property type="term" value="F:acyl carrier activity"/>
    <property type="evidence" value="ECO:0007669"/>
    <property type="project" value="TreeGrafter"/>
</dbReference>
<keyword evidence="6" id="KW-0597">Phosphoprotein</keyword>
<dbReference type="InterPro" id="IPR003231">
    <property type="entry name" value="ACP"/>
</dbReference>
<keyword evidence="17" id="KW-1185">Reference proteome</keyword>
<evidence type="ECO:0000256" key="2">
    <source>
        <dbReference type="ARBA" id="ARBA00010930"/>
    </source>
</evidence>
<name>A0A026WUP2_OOCBI</name>
<evidence type="ECO:0000256" key="1">
    <source>
        <dbReference type="ARBA" id="ARBA00004173"/>
    </source>
</evidence>
<evidence type="ECO:0000256" key="8">
    <source>
        <dbReference type="ARBA" id="ARBA00022832"/>
    </source>
</evidence>
<accession>A0A026WUP2</accession>
<evidence type="ECO:0000256" key="14">
    <source>
        <dbReference type="RuleBase" id="RU000722"/>
    </source>
</evidence>
<dbReference type="Gene3D" id="1.10.1200.10">
    <property type="entry name" value="ACP-like"/>
    <property type="match status" value="1"/>
</dbReference>
<organism evidence="16 17">
    <name type="scientific">Ooceraea biroi</name>
    <name type="common">Clonal raider ant</name>
    <name type="synonym">Cerapachys biroi</name>
    <dbReference type="NCBI Taxonomy" id="2015173"/>
    <lineage>
        <taxon>Eukaryota</taxon>
        <taxon>Metazoa</taxon>
        <taxon>Ecdysozoa</taxon>
        <taxon>Arthropoda</taxon>
        <taxon>Hexapoda</taxon>
        <taxon>Insecta</taxon>
        <taxon>Pterygota</taxon>
        <taxon>Neoptera</taxon>
        <taxon>Endopterygota</taxon>
        <taxon>Hymenoptera</taxon>
        <taxon>Apocrita</taxon>
        <taxon>Aculeata</taxon>
        <taxon>Formicoidea</taxon>
        <taxon>Formicidae</taxon>
        <taxon>Dorylinae</taxon>
        <taxon>Ooceraea</taxon>
    </lineage>
</organism>
<evidence type="ECO:0000256" key="13">
    <source>
        <dbReference type="ARBA" id="ARBA00023160"/>
    </source>
</evidence>
<keyword evidence="11" id="KW-0443">Lipid metabolism</keyword>
<dbReference type="PANTHER" id="PTHR20863:SF28">
    <property type="entry name" value="ACYL CARRIER PROTEIN, MITOCHONDRIAL"/>
    <property type="match status" value="1"/>
</dbReference>
<keyword evidence="3" id="KW-0813">Transport</keyword>
<dbReference type="Proteomes" id="UP000053097">
    <property type="component" value="Unassembled WGS sequence"/>
</dbReference>
<comment type="similarity">
    <text evidence="2">Belongs to the acyl carrier protein (ACP) family.</text>
</comment>
<comment type="function">
    <text evidence="14">Carrier of the growing fatty acid chain in fatty acid biosynthesis.</text>
</comment>
<dbReference type="AlphaFoldDB" id="A0A026WUP2"/>
<dbReference type="HAMAP" id="MF_01217">
    <property type="entry name" value="Acyl_carrier"/>
    <property type="match status" value="1"/>
</dbReference>
<keyword evidence="4 14" id="KW-0596">Phosphopantetheine</keyword>
<evidence type="ECO:0000256" key="3">
    <source>
        <dbReference type="ARBA" id="ARBA00022448"/>
    </source>
</evidence>
<keyword evidence="5 14" id="KW-0444">Lipid biosynthesis</keyword>
<dbReference type="OMA" id="RITMPAI"/>
<dbReference type="FunFam" id="1.10.1200.10:FF:000008">
    <property type="entry name" value="Acyl carrier protein"/>
    <property type="match status" value="1"/>
</dbReference>